<dbReference type="EMBL" id="JAJFZV010000004">
    <property type="protein sequence ID" value="MCC3297436.1"/>
    <property type="molecule type" value="Genomic_DNA"/>
</dbReference>
<organism evidence="2 3">
    <name type="scientific">Arthrobacter caoxuetaonis</name>
    <dbReference type="NCBI Taxonomy" id="2886935"/>
    <lineage>
        <taxon>Bacteria</taxon>
        <taxon>Bacillati</taxon>
        <taxon>Actinomycetota</taxon>
        <taxon>Actinomycetes</taxon>
        <taxon>Micrococcales</taxon>
        <taxon>Micrococcaceae</taxon>
        <taxon>Arthrobacter</taxon>
    </lineage>
</organism>
<dbReference type="AlphaFoldDB" id="A0A9X1MD99"/>
<dbReference type="SUPFAM" id="SSF55729">
    <property type="entry name" value="Acyl-CoA N-acyltransferases (Nat)"/>
    <property type="match status" value="1"/>
</dbReference>
<dbReference type="Proteomes" id="UP001139158">
    <property type="component" value="Unassembled WGS sequence"/>
</dbReference>
<dbReference type="Gene3D" id="3.40.630.30">
    <property type="match status" value="1"/>
</dbReference>
<dbReference type="InterPro" id="IPR000182">
    <property type="entry name" value="GNAT_dom"/>
</dbReference>
<evidence type="ECO:0000313" key="2">
    <source>
        <dbReference type="EMBL" id="MCC3297436.1"/>
    </source>
</evidence>
<dbReference type="InterPro" id="IPR016181">
    <property type="entry name" value="Acyl_CoA_acyltransferase"/>
</dbReference>
<gene>
    <name evidence="2" type="ORF">LJ757_06410</name>
</gene>
<dbReference type="InterPro" id="IPR051531">
    <property type="entry name" value="N-acetyltransferase"/>
</dbReference>
<dbReference type="GO" id="GO:0016747">
    <property type="term" value="F:acyltransferase activity, transferring groups other than amino-acyl groups"/>
    <property type="evidence" value="ECO:0007669"/>
    <property type="project" value="InterPro"/>
</dbReference>
<proteinExistence type="predicted"/>
<dbReference type="RefSeq" id="WP_227895282.1">
    <property type="nucleotide sequence ID" value="NZ_CP099466.1"/>
</dbReference>
<evidence type="ECO:0000259" key="1">
    <source>
        <dbReference type="Pfam" id="PF13302"/>
    </source>
</evidence>
<feature type="domain" description="N-acetyltransferase" evidence="1">
    <location>
        <begin position="16"/>
        <end position="157"/>
    </location>
</feature>
<name>A0A9X1MD99_9MICC</name>
<sequence>MLEQNARDWSPVSTQRLLLRRPLAQDEEAAVDLHTDPRTNVHHPVPASVTRASSARTFHEIRQHWYRHGFGVWVVVDPAEPENLIGFTGVSHRIIRGRPALNLYYRYRPEVWGQGLATEGALVAVQMAESLLPGLPVVAYTSVDNIGSQRTALAAGLERREDLDVDRGAYLDLYLAKGW</sequence>
<dbReference type="PANTHER" id="PTHR43792:SF1">
    <property type="entry name" value="N-ACETYLTRANSFERASE DOMAIN-CONTAINING PROTEIN"/>
    <property type="match status" value="1"/>
</dbReference>
<dbReference type="Pfam" id="PF13302">
    <property type="entry name" value="Acetyltransf_3"/>
    <property type="match status" value="1"/>
</dbReference>
<keyword evidence="3" id="KW-1185">Reference proteome</keyword>
<dbReference type="PANTHER" id="PTHR43792">
    <property type="entry name" value="GNAT FAMILY, PUTATIVE (AFU_ORTHOLOGUE AFUA_3G00765)-RELATED-RELATED"/>
    <property type="match status" value="1"/>
</dbReference>
<accession>A0A9X1MD99</accession>
<evidence type="ECO:0000313" key="3">
    <source>
        <dbReference type="Proteomes" id="UP001139158"/>
    </source>
</evidence>
<comment type="caution">
    <text evidence="2">The sequence shown here is derived from an EMBL/GenBank/DDBJ whole genome shotgun (WGS) entry which is preliminary data.</text>
</comment>
<protein>
    <submittedName>
        <fullName evidence="2">GNAT family N-acetyltransferase</fullName>
    </submittedName>
</protein>
<reference evidence="2" key="1">
    <citation type="submission" date="2021-10" db="EMBL/GenBank/DDBJ databases">
        <title>Novel species in genus Arthrobacter.</title>
        <authorList>
            <person name="Liu Y."/>
        </authorList>
    </citation>
    <scope>NUCLEOTIDE SEQUENCE</scope>
    <source>
        <strain evidence="2">Zg-Y453</strain>
    </source>
</reference>